<dbReference type="STRING" id="1121256.SAMN02746089_02204"/>
<protein>
    <submittedName>
        <fullName evidence="2">Uncharacterized conserved protein, DUF362 family</fullName>
    </submittedName>
</protein>
<dbReference type="Proteomes" id="UP000184088">
    <property type="component" value="Unassembled WGS sequence"/>
</dbReference>
<dbReference type="AlphaFoldDB" id="A0A1M5CVY0"/>
<dbReference type="InterPro" id="IPR007160">
    <property type="entry name" value="DUF362"/>
</dbReference>
<evidence type="ECO:0000313" key="3">
    <source>
        <dbReference type="Proteomes" id="UP000184088"/>
    </source>
</evidence>
<organism evidence="2 3">
    <name type="scientific">Caldanaerobius fijiensis DSM 17918</name>
    <dbReference type="NCBI Taxonomy" id="1121256"/>
    <lineage>
        <taxon>Bacteria</taxon>
        <taxon>Bacillati</taxon>
        <taxon>Bacillota</taxon>
        <taxon>Clostridia</taxon>
        <taxon>Thermoanaerobacterales</taxon>
        <taxon>Thermoanaerobacteraceae</taxon>
        <taxon>Caldanaerobius</taxon>
    </lineage>
</organism>
<dbReference type="Pfam" id="PF04015">
    <property type="entry name" value="DUF362"/>
    <property type="match status" value="1"/>
</dbReference>
<name>A0A1M5CVY0_9THEO</name>
<gene>
    <name evidence="2" type="ORF">SAMN02746089_02204</name>
</gene>
<feature type="domain" description="DUF362" evidence="1">
    <location>
        <begin position="37"/>
        <end position="228"/>
    </location>
</feature>
<proteinExistence type="predicted"/>
<accession>A0A1M5CVY0</accession>
<reference evidence="2 3" key="1">
    <citation type="submission" date="2016-11" db="EMBL/GenBank/DDBJ databases">
        <authorList>
            <person name="Jaros S."/>
            <person name="Januszkiewicz K."/>
            <person name="Wedrychowicz H."/>
        </authorList>
    </citation>
    <scope>NUCLEOTIDE SEQUENCE [LARGE SCALE GENOMIC DNA]</scope>
    <source>
        <strain evidence="2 3">DSM 17918</strain>
    </source>
</reference>
<dbReference type="OrthoDB" id="9785671at2"/>
<dbReference type="EMBL" id="FQVH01000031">
    <property type="protein sequence ID" value="SHF58904.1"/>
    <property type="molecule type" value="Genomic_DNA"/>
</dbReference>
<dbReference type="RefSeq" id="WP_073345281.1">
    <property type="nucleotide sequence ID" value="NZ_FQVH01000031.1"/>
</dbReference>
<evidence type="ECO:0000313" key="2">
    <source>
        <dbReference type="EMBL" id="SHF58904.1"/>
    </source>
</evidence>
<keyword evidence="3" id="KW-1185">Reference proteome</keyword>
<evidence type="ECO:0000259" key="1">
    <source>
        <dbReference type="Pfam" id="PF04015"/>
    </source>
</evidence>
<sequence>MKKEDIYVIYGDNGKELVKKLLRAVEIEKEIEKGMLIGLKPNLVVAKTPESGATTSTDMICGIIEYLKDCGFNNIIILEGSWVGDSTQRAFKVCGYDAISKKYDVKLFDTKRDSYKTYDAGDMKINVCDKAMEVDYLINLPVLKGHCQTGVTCALKNMKGCIPDSEKRRFHTLGLHRPIAYLNKVIKPSFNIVDGLIGDLDFEEGGNPVEMNRIIAGKDPVAIDAYVAELMGYEPYDIEYIKIAEKIGVGCADLSKVNIIELNSDTGMQKRFTNSGRKVKHLSQWVIEKDACSACYGSLIHALARLDEQGLLDRLKEKVYIGQGFRGQAVEGIGIGVCTAGFTHCVKGCPPKAKDILHFLKEHIN</sequence>